<dbReference type="PANTHER" id="PTHR31630:SF6">
    <property type="entry name" value="PHYTANOYL-COA DIOXYGENASE-RELATED"/>
    <property type="match status" value="1"/>
</dbReference>
<keyword evidence="2" id="KW-1185">Reference proteome</keyword>
<accession>A0ABT1XMD1</accession>
<evidence type="ECO:0000313" key="1">
    <source>
        <dbReference type="EMBL" id="MCR2832808.1"/>
    </source>
</evidence>
<dbReference type="Proteomes" id="UP001206067">
    <property type="component" value="Unassembled WGS sequence"/>
</dbReference>
<dbReference type="Gene3D" id="2.60.120.620">
    <property type="entry name" value="q2cbj1_9rhob like domain"/>
    <property type="match status" value="1"/>
</dbReference>
<dbReference type="RefSeq" id="WP_257594565.1">
    <property type="nucleotide sequence ID" value="NZ_JANKHH010000001.1"/>
</dbReference>
<comment type="caution">
    <text evidence="1">The sequence shown here is derived from an EMBL/GenBank/DDBJ whole genome shotgun (WGS) entry which is preliminary data.</text>
</comment>
<keyword evidence="1" id="KW-0560">Oxidoreductase</keyword>
<evidence type="ECO:0000313" key="2">
    <source>
        <dbReference type="Proteomes" id="UP001206067"/>
    </source>
</evidence>
<dbReference type="EMBL" id="JANKHH010000001">
    <property type="protein sequence ID" value="MCR2832808.1"/>
    <property type="molecule type" value="Genomic_DNA"/>
</dbReference>
<protein>
    <submittedName>
        <fullName evidence="1">Phytanoyl-CoA dioxygenase family protein</fullName>
    </submittedName>
</protein>
<proteinExistence type="predicted"/>
<dbReference type="SUPFAM" id="SSF51197">
    <property type="entry name" value="Clavaminate synthase-like"/>
    <property type="match status" value="1"/>
</dbReference>
<name>A0ABT1XMD1_9SPHN</name>
<dbReference type="PANTHER" id="PTHR31630">
    <property type="entry name" value="PHYTANOYL-COA DIOXYGENASE-RELATED-RELATED"/>
    <property type="match status" value="1"/>
</dbReference>
<dbReference type="Pfam" id="PF05721">
    <property type="entry name" value="PhyH"/>
    <property type="match status" value="1"/>
</dbReference>
<reference evidence="1 2" key="1">
    <citation type="submission" date="2022-08" db="EMBL/GenBank/DDBJ databases">
        <title>Polyphasic taxonomy analysis of Qipengyuania sp.RS5-5.</title>
        <authorList>
            <person name="Xamxidin M."/>
            <person name="Wu M."/>
        </authorList>
    </citation>
    <scope>NUCLEOTIDE SEQUENCE [LARGE SCALE GENOMIC DNA]</scope>
    <source>
        <strain evidence="1 2">RS5-5</strain>
    </source>
</reference>
<dbReference type="GO" id="GO:0051213">
    <property type="term" value="F:dioxygenase activity"/>
    <property type="evidence" value="ECO:0007669"/>
    <property type="project" value="UniProtKB-KW"/>
</dbReference>
<dbReference type="InterPro" id="IPR008775">
    <property type="entry name" value="Phytyl_CoA_dOase-like"/>
</dbReference>
<keyword evidence="1" id="KW-0223">Dioxygenase</keyword>
<gene>
    <name evidence="1" type="ORF">NSO95_02515</name>
</gene>
<organism evidence="1 2">
    <name type="scientific">Parerythrobacter lacustris</name>
    <dbReference type="NCBI Taxonomy" id="2969984"/>
    <lineage>
        <taxon>Bacteria</taxon>
        <taxon>Pseudomonadati</taxon>
        <taxon>Pseudomonadota</taxon>
        <taxon>Alphaproteobacteria</taxon>
        <taxon>Sphingomonadales</taxon>
        <taxon>Erythrobacteraceae</taxon>
        <taxon>Parerythrobacter</taxon>
    </lineage>
</organism>
<sequence length="335" mass="37033">MSAVVHENPVETGGRLPEVACLHEFWAAHVQGGMPVQQMIERLLLSTLGLGNLQTYRFLRSGQPAFAEFEDWIVATAGLPDSNTLSRYHGWLTDLPPSIEAQAELAEVDAMPPALSEDDLAHWEEHGFVVLHNAITGPEAAALCELVWQQAGGRPDEPDSWYSEREGGIMLACYQHPALEAARRSPRVRKAFAQLWGTANLFVTIDQLGFNPPEREGHPFAGSDLHWDVSLAAPVPFATQGVLYLSDTSADQGAFRCVPGFHRTIDAWVAGLGSADPRAIDLHDREHYVEGRAGDLVIWHQALPHGASPNRSDKPRLAQYVNLYSPDMVIRSRWR</sequence>